<dbReference type="EMBL" id="JAHYIQ010000055">
    <property type="protein sequence ID" value="KAK1117148.1"/>
    <property type="molecule type" value="Genomic_DNA"/>
</dbReference>
<dbReference type="Proteomes" id="UP001177670">
    <property type="component" value="Unassembled WGS sequence"/>
</dbReference>
<protein>
    <submittedName>
        <fullName evidence="2">Uncharacterized protein</fullName>
    </submittedName>
</protein>
<organism evidence="2 3">
    <name type="scientific">Melipona bicolor</name>
    <dbReference type="NCBI Taxonomy" id="60889"/>
    <lineage>
        <taxon>Eukaryota</taxon>
        <taxon>Metazoa</taxon>
        <taxon>Ecdysozoa</taxon>
        <taxon>Arthropoda</taxon>
        <taxon>Hexapoda</taxon>
        <taxon>Insecta</taxon>
        <taxon>Pterygota</taxon>
        <taxon>Neoptera</taxon>
        <taxon>Endopterygota</taxon>
        <taxon>Hymenoptera</taxon>
        <taxon>Apocrita</taxon>
        <taxon>Aculeata</taxon>
        <taxon>Apoidea</taxon>
        <taxon>Anthophila</taxon>
        <taxon>Apidae</taxon>
        <taxon>Melipona</taxon>
    </lineage>
</organism>
<evidence type="ECO:0000313" key="2">
    <source>
        <dbReference type="EMBL" id="KAK1117148.1"/>
    </source>
</evidence>
<dbReference type="AlphaFoldDB" id="A0AA40KE94"/>
<name>A0AA40KE94_9HYME</name>
<comment type="caution">
    <text evidence="2">The sequence shown here is derived from an EMBL/GenBank/DDBJ whole genome shotgun (WGS) entry which is preliminary data.</text>
</comment>
<evidence type="ECO:0000313" key="3">
    <source>
        <dbReference type="Proteomes" id="UP001177670"/>
    </source>
</evidence>
<keyword evidence="3" id="KW-1185">Reference proteome</keyword>
<sequence length="146" mass="17503">MGQASLRPFGWTFVVNQESRNLGIREACACLNTSTLQHTSQVSVCNMQFNEYYNFEEYRNRLNRPQSKNPHIHATTLWAYFRVWLAASFQITSSSERKASLSEKDVVRKDIRRLKKERKKEKNKYQFPRRSQQNTRRWLVKRRAEN</sequence>
<evidence type="ECO:0000256" key="1">
    <source>
        <dbReference type="SAM" id="MobiDB-lite"/>
    </source>
</evidence>
<reference evidence="2" key="1">
    <citation type="submission" date="2021-10" db="EMBL/GenBank/DDBJ databases">
        <title>Melipona bicolor Genome sequencing and assembly.</title>
        <authorList>
            <person name="Araujo N.S."/>
            <person name="Arias M.C."/>
        </authorList>
    </citation>
    <scope>NUCLEOTIDE SEQUENCE</scope>
    <source>
        <strain evidence="2">USP_2M_L1-L4_2017</strain>
        <tissue evidence="2">Whole body</tissue>
    </source>
</reference>
<proteinExistence type="predicted"/>
<feature type="region of interest" description="Disordered" evidence="1">
    <location>
        <begin position="113"/>
        <end position="146"/>
    </location>
</feature>
<feature type="compositionally biased region" description="Basic residues" evidence="1">
    <location>
        <begin position="113"/>
        <end position="122"/>
    </location>
</feature>
<gene>
    <name evidence="2" type="ORF">K0M31_016954</name>
</gene>
<accession>A0AA40KE94</accession>